<dbReference type="HOGENOM" id="CLU_2507289_0_0_7"/>
<protein>
    <submittedName>
        <fullName evidence="1">Uncharacterized protein</fullName>
    </submittedName>
</protein>
<gene>
    <name evidence="1" type="ordered locus">UWK_01233</name>
</gene>
<dbReference type="Proteomes" id="UP000011721">
    <property type="component" value="Chromosome"/>
</dbReference>
<sequence length="85" mass="9646">MSGRFTLESVAGIVWNMQLLTFDGIVLCRHVKMPPSEGWASPFQIECHVFYKFLNFYEPLPPANRLPLATNAEENDLVLFGVTMV</sequence>
<accession>M1NDG3</accession>
<keyword evidence="2" id="KW-1185">Reference proteome</keyword>
<dbReference type="EMBL" id="CP003985">
    <property type="protein sequence ID" value="AGF77799.1"/>
    <property type="molecule type" value="Genomic_DNA"/>
</dbReference>
<proteinExistence type="predicted"/>
<name>M1NDG3_DESSD</name>
<dbReference type="AlphaFoldDB" id="M1NDG3"/>
<dbReference type="STRING" id="1167006.UWK_01233"/>
<reference evidence="2" key="1">
    <citation type="journal article" date="2013" name="Stand. Genomic Sci.">
        <title>Complete genome sequence of Desulfocapsa sulfexigens, a marine deltaproteobacterium specialized in disproportionating inorganic sulfur compounds.</title>
        <authorList>
            <person name="Finster K.W."/>
            <person name="Kjeldsen K.U."/>
            <person name="Kube M."/>
            <person name="Reinhardt R."/>
            <person name="Mussmann M."/>
            <person name="Amann R."/>
            <person name="Schreiber L."/>
        </authorList>
    </citation>
    <scope>NUCLEOTIDE SEQUENCE [LARGE SCALE GENOMIC DNA]</scope>
    <source>
        <strain evidence="2">DSM 10523 / SB164P1</strain>
    </source>
</reference>
<organism evidence="1 2">
    <name type="scientific">Desulfocapsa sulfexigens (strain DSM 10523 / SB164P1)</name>
    <dbReference type="NCBI Taxonomy" id="1167006"/>
    <lineage>
        <taxon>Bacteria</taxon>
        <taxon>Pseudomonadati</taxon>
        <taxon>Thermodesulfobacteriota</taxon>
        <taxon>Desulfobulbia</taxon>
        <taxon>Desulfobulbales</taxon>
        <taxon>Desulfocapsaceae</taxon>
        <taxon>Desulfocapsa</taxon>
    </lineage>
</organism>
<evidence type="ECO:0000313" key="1">
    <source>
        <dbReference type="EMBL" id="AGF77799.1"/>
    </source>
</evidence>
<evidence type="ECO:0000313" key="2">
    <source>
        <dbReference type="Proteomes" id="UP000011721"/>
    </source>
</evidence>
<dbReference type="KEGG" id="dsf:UWK_01233"/>